<evidence type="ECO:0000313" key="1">
    <source>
        <dbReference type="EMBL" id="KAJ1353359.1"/>
    </source>
</evidence>
<proteinExistence type="predicted"/>
<sequence>MSTWYAFAAIGEKRMGHVILCFDDIAQRDTLEIMGIRYKELSDDIFAASIA</sequence>
<dbReference type="EMBL" id="JAHQIW010001694">
    <property type="protein sequence ID" value="KAJ1353359.1"/>
    <property type="molecule type" value="Genomic_DNA"/>
</dbReference>
<gene>
    <name evidence="1" type="ORF">KIN20_009968</name>
</gene>
<name>A0AAD5MTA0_PARTN</name>
<accession>A0AAD5MTA0</accession>
<organism evidence="1 2">
    <name type="scientific">Parelaphostrongylus tenuis</name>
    <name type="common">Meningeal worm</name>
    <dbReference type="NCBI Taxonomy" id="148309"/>
    <lineage>
        <taxon>Eukaryota</taxon>
        <taxon>Metazoa</taxon>
        <taxon>Ecdysozoa</taxon>
        <taxon>Nematoda</taxon>
        <taxon>Chromadorea</taxon>
        <taxon>Rhabditida</taxon>
        <taxon>Rhabditina</taxon>
        <taxon>Rhabditomorpha</taxon>
        <taxon>Strongyloidea</taxon>
        <taxon>Metastrongylidae</taxon>
        <taxon>Parelaphostrongylus</taxon>
    </lineage>
</organism>
<comment type="caution">
    <text evidence="1">The sequence shown here is derived from an EMBL/GenBank/DDBJ whole genome shotgun (WGS) entry which is preliminary data.</text>
</comment>
<dbReference type="AlphaFoldDB" id="A0AAD5MTA0"/>
<evidence type="ECO:0000313" key="2">
    <source>
        <dbReference type="Proteomes" id="UP001196413"/>
    </source>
</evidence>
<dbReference type="Proteomes" id="UP001196413">
    <property type="component" value="Unassembled WGS sequence"/>
</dbReference>
<reference evidence="1" key="1">
    <citation type="submission" date="2021-06" db="EMBL/GenBank/DDBJ databases">
        <title>Parelaphostrongylus tenuis whole genome reference sequence.</title>
        <authorList>
            <person name="Garwood T.J."/>
            <person name="Larsen P.A."/>
            <person name="Fountain-Jones N.M."/>
            <person name="Garbe J.R."/>
            <person name="Macchietto M.G."/>
            <person name="Kania S.A."/>
            <person name="Gerhold R.W."/>
            <person name="Richards J.E."/>
            <person name="Wolf T.M."/>
        </authorList>
    </citation>
    <scope>NUCLEOTIDE SEQUENCE</scope>
    <source>
        <strain evidence="1">MNPRO001-30</strain>
        <tissue evidence="1">Meninges</tissue>
    </source>
</reference>
<protein>
    <submittedName>
        <fullName evidence="1">Uncharacterized protein</fullName>
    </submittedName>
</protein>
<keyword evidence="2" id="KW-1185">Reference proteome</keyword>